<dbReference type="Proteomes" id="UP000290900">
    <property type="component" value="Unassembled WGS sequence"/>
</dbReference>
<sequence>MIVCIDGLVYKITNPLRLVYYVVSWMLGRLEALYFISYLDKDYFAYLTGLQLRGDYLTGDIGPIMLRNSTYKKLGPAFHACSKRAISCTSRALSSLSANGELQPTTADKRRRTITSDLSDGIFLWKNIILPQWQPEHFNSTMEMTSFDDGDALVSVLREANEHFELPSECTTEPTKQLFKFLRKSLRAGRRDKVLSRLFLRRKIPDVSLNMNGNVYDSEWYQSHFIFTDEERQLLTKLLEEIRKDNILLPESVFKNMYRDYRDKLVHSKETETKRLLKRASPLTDFSRFCILSRDRIFKMFPKTKKNFVLFWTVATRQWQSLLPIDNARRSFIACKPYQPYADTEELRRFLMYASEESDTESLTLVDMNLDLRAAQLRKETAASPSGEPLADITINVRNDVDHEKKMSQEEIKAVENAEDGKSDVDRADVDDEGHHDREGKDELEKKADGDRDGKRAHDDEAKEGSEGNGDDDNKGDYNPNFETSTGGNFGMPPPEGEQFEVTTTGMVHEHKDDVDNLPPQSPNPQRGVNVTLTTSISTEMPLSALPSETTLHDETLAPIAGSKPSLLDEDGNNIRTSTPILTEQIVDDQDIPTAGEGSWQTTCSTEQGMQSAGCIAGEEILRPAQPVENTLSKIPSTPSRMDPNGTFTDSDNTPNTSVRDDDAMDNSSSLKDTFFVPMPLDDNEISLTESVASLPTVRLRKVLSPVQYVTQPAVVVNPRELPPKEEEARSVPEKVSRYERIISRLLNKGSPWGRRATVSQYSGWASAGEEYDGDYGVSGNHQRSGHHPRKQRSLNVLESLNSESLQKLYQEQNETEFYSGKSLLNHVEDYKRAKKSEWYTNRSRSLRERLDDLLDDRMMDMANSAEFKHKMIQPKDLYERFVSLRARRWDTISPMEKEPYYEAFKRQYYWVIYHPDPEEQEDLMYDVAETCIEFGESSLPVVIRSVIDSREG</sequence>
<dbReference type="EMBL" id="CAACVR010000001">
    <property type="protein sequence ID" value="VEU19733.1"/>
    <property type="molecule type" value="Genomic_DNA"/>
</dbReference>
<organism evidence="2 3">
    <name type="scientific">Brettanomyces naardenensis</name>
    <name type="common">Yeast</name>
    <dbReference type="NCBI Taxonomy" id="13370"/>
    <lineage>
        <taxon>Eukaryota</taxon>
        <taxon>Fungi</taxon>
        <taxon>Dikarya</taxon>
        <taxon>Ascomycota</taxon>
        <taxon>Saccharomycotina</taxon>
        <taxon>Pichiomycetes</taxon>
        <taxon>Pichiales</taxon>
        <taxon>Pichiaceae</taxon>
        <taxon>Brettanomyces</taxon>
    </lineage>
</organism>
<evidence type="ECO:0000256" key="1">
    <source>
        <dbReference type="SAM" id="MobiDB-lite"/>
    </source>
</evidence>
<proteinExistence type="predicted"/>
<evidence type="ECO:0000313" key="2">
    <source>
        <dbReference type="EMBL" id="VEU19733.1"/>
    </source>
</evidence>
<dbReference type="InParanoid" id="A0A448YFM2"/>
<feature type="compositionally biased region" description="Basic and acidic residues" evidence="1">
    <location>
        <begin position="414"/>
        <end position="476"/>
    </location>
</feature>
<feature type="region of interest" description="Disordered" evidence="1">
    <location>
        <begin position="632"/>
        <end position="667"/>
    </location>
</feature>
<evidence type="ECO:0000313" key="3">
    <source>
        <dbReference type="Proteomes" id="UP000290900"/>
    </source>
</evidence>
<dbReference type="OrthoDB" id="3997750at2759"/>
<feature type="region of interest" description="Disordered" evidence="1">
    <location>
        <begin position="414"/>
        <end position="504"/>
    </location>
</feature>
<protein>
    <submittedName>
        <fullName evidence="2">DEKNAAC100375</fullName>
    </submittedName>
</protein>
<reference evidence="2 3" key="1">
    <citation type="submission" date="2018-12" db="EMBL/GenBank/DDBJ databases">
        <authorList>
            <person name="Tiukova I."/>
            <person name="Dainat J."/>
        </authorList>
    </citation>
    <scope>NUCLEOTIDE SEQUENCE [LARGE SCALE GENOMIC DNA]</scope>
</reference>
<name>A0A448YFM2_BRENA</name>
<accession>A0A448YFM2</accession>
<keyword evidence="3" id="KW-1185">Reference proteome</keyword>
<dbReference type="AlphaFoldDB" id="A0A448YFM2"/>
<feature type="region of interest" description="Disordered" evidence="1">
    <location>
        <begin position="562"/>
        <end position="581"/>
    </location>
</feature>
<feature type="compositionally biased region" description="Polar residues" evidence="1">
    <location>
        <begin position="632"/>
        <end position="658"/>
    </location>
</feature>
<gene>
    <name evidence="2" type="ORF">BRENAR_LOCUS469</name>
</gene>